<dbReference type="CDD" id="cd00090">
    <property type="entry name" value="HTH_ARSR"/>
    <property type="match status" value="1"/>
</dbReference>
<accession>A0A1I6IHB0</accession>
<evidence type="ECO:0000313" key="2">
    <source>
        <dbReference type="EMBL" id="SFR66086.1"/>
    </source>
</evidence>
<evidence type="ECO:0000259" key="1">
    <source>
        <dbReference type="SMART" id="SM00418"/>
    </source>
</evidence>
<protein>
    <submittedName>
        <fullName evidence="2">Helix-turn-helix domain-containing protein</fullName>
    </submittedName>
</protein>
<proteinExistence type="predicted"/>
<keyword evidence="3" id="KW-1185">Reference proteome</keyword>
<dbReference type="Gene3D" id="1.10.10.10">
    <property type="entry name" value="Winged helix-like DNA-binding domain superfamily/Winged helix DNA-binding domain"/>
    <property type="match status" value="1"/>
</dbReference>
<dbReference type="Proteomes" id="UP000198531">
    <property type="component" value="Unassembled WGS sequence"/>
</dbReference>
<dbReference type="InterPro" id="IPR036390">
    <property type="entry name" value="WH_DNA-bd_sf"/>
</dbReference>
<dbReference type="InterPro" id="IPR036388">
    <property type="entry name" value="WH-like_DNA-bd_sf"/>
</dbReference>
<organism evidence="2 3">
    <name type="scientific">Halogeometricum rufum</name>
    <dbReference type="NCBI Taxonomy" id="553469"/>
    <lineage>
        <taxon>Archaea</taxon>
        <taxon>Methanobacteriati</taxon>
        <taxon>Methanobacteriota</taxon>
        <taxon>Stenosarchaea group</taxon>
        <taxon>Halobacteria</taxon>
        <taxon>Halobacteriales</taxon>
        <taxon>Haloferacaceae</taxon>
        <taxon>Halogeometricum</taxon>
    </lineage>
</organism>
<dbReference type="SUPFAM" id="SSF46785">
    <property type="entry name" value="Winged helix' DNA-binding domain"/>
    <property type="match status" value="1"/>
</dbReference>
<dbReference type="GO" id="GO:0003700">
    <property type="term" value="F:DNA-binding transcription factor activity"/>
    <property type="evidence" value="ECO:0007669"/>
    <property type="project" value="InterPro"/>
</dbReference>
<sequence>MVPSSVQFADGQSSTEETVVRDEDAIQDLLDAFNDAGSRAILDATSDEALSTNEISEACDLPLSTAYRKLDQLTDAGLVEERTRIRRSGKHASEYARVVEDVVISIDSCGEMELRVSHRPCADQFGGRFPGAPRDERTN</sequence>
<dbReference type="AlphaFoldDB" id="A0A1I6IHB0"/>
<dbReference type="EMBL" id="FOYT01000003">
    <property type="protein sequence ID" value="SFR66086.1"/>
    <property type="molecule type" value="Genomic_DNA"/>
</dbReference>
<name>A0A1I6IHB0_9EURY</name>
<dbReference type="InterPro" id="IPR001845">
    <property type="entry name" value="HTH_ArsR_DNA-bd_dom"/>
</dbReference>
<evidence type="ECO:0000313" key="3">
    <source>
        <dbReference type="Proteomes" id="UP000198531"/>
    </source>
</evidence>
<dbReference type="Pfam" id="PF12840">
    <property type="entry name" value="HTH_20"/>
    <property type="match status" value="1"/>
</dbReference>
<dbReference type="InterPro" id="IPR011991">
    <property type="entry name" value="ArsR-like_HTH"/>
</dbReference>
<feature type="domain" description="HTH arsR-type" evidence="1">
    <location>
        <begin position="28"/>
        <end position="111"/>
    </location>
</feature>
<dbReference type="OrthoDB" id="311452at2157"/>
<gene>
    <name evidence="2" type="ORF">SAMN04487947_3259</name>
</gene>
<reference evidence="3" key="1">
    <citation type="submission" date="2016-10" db="EMBL/GenBank/DDBJ databases">
        <authorList>
            <person name="Varghese N."/>
            <person name="Submissions S."/>
        </authorList>
    </citation>
    <scope>NUCLEOTIDE SEQUENCE [LARGE SCALE GENOMIC DNA]</scope>
    <source>
        <strain evidence="3">CGMCC 1.7736</strain>
    </source>
</reference>
<dbReference type="SMART" id="SM00418">
    <property type="entry name" value="HTH_ARSR"/>
    <property type="match status" value="1"/>
</dbReference>